<name>A0ABY6U8U6_BIOOC</name>
<sequence>MTFASFDQHLILNPSLLPLAMVKFLSSEKPAWPPYTQGINKIVLFLTNKEHGLSNVHVATASALLENYPDIDVHYASFVELKSKIERVSAFARSKTPTARDIVFHELKGESFEKAVVAEGLTLDSMIHPPGCAGISGLTKDVQLFISPWTVKAHLELYHEIGEIIDQLDPAVIVLDTLFRPAIDATRDKNRVHAMVTPNTLVDNFLGHQPYGSMFWKYPALSSGFTFPVPLRKIPENIYLNFRFIYSAVMTPDLSAKRTELKKHGLHDPINFLALHRPDVPWITMTTEGASIPVDYIPPNVFCAGPMYLSVATAAEQDAELAKWLKNAPTVLLNLGSTVQYTEERAAWMVTAIQTVLSNTGVQILWKFAKVGEYSDEVLEPLQQYVARDRLRMDKWLTVDPTSLLETGNIMASVHHGGSNCYHEAIATGVPQVILPLWSDLYNFAALSETIGVGVWACRNTSPDWTAKGISDAILKVVDGGETSILMKNKAKELGDRIMAGDRGRDISARVIAKLAHVE</sequence>
<dbReference type="Gene3D" id="3.40.50.2000">
    <property type="entry name" value="Glycogen Phosphorylase B"/>
    <property type="match status" value="1"/>
</dbReference>
<accession>A0ABY6U8U6</accession>
<gene>
    <name evidence="2" type="ORF">CLO192961_LOCUS194081</name>
</gene>
<dbReference type="SUPFAM" id="SSF53756">
    <property type="entry name" value="UDP-Glycosyltransferase/glycogen phosphorylase"/>
    <property type="match status" value="1"/>
</dbReference>
<dbReference type="InterPro" id="IPR050426">
    <property type="entry name" value="Glycosyltransferase_28"/>
</dbReference>
<evidence type="ECO:0000313" key="3">
    <source>
        <dbReference type="Proteomes" id="UP000766486"/>
    </source>
</evidence>
<evidence type="ECO:0000256" key="1">
    <source>
        <dbReference type="ARBA" id="ARBA00022679"/>
    </source>
</evidence>
<dbReference type="PANTHER" id="PTHR48050:SF13">
    <property type="entry name" value="STEROL 3-BETA-GLUCOSYLTRANSFERASE UGT80A2"/>
    <property type="match status" value="1"/>
</dbReference>
<dbReference type="PANTHER" id="PTHR48050">
    <property type="entry name" value="STEROL 3-BETA-GLUCOSYLTRANSFERASE"/>
    <property type="match status" value="1"/>
</dbReference>
<protein>
    <recommendedName>
        <fullName evidence="4">Glycosyltransferase family 28 N-terminal domain-containing protein</fullName>
    </recommendedName>
</protein>
<keyword evidence="1" id="KW-0808">Transferase</keyword>
<proteinExistence type="predicted"/>
<organism evidence="2 3">
    <name type="scientific">Bionectria ochroleuca</name>
    <name type="common">Gliocladium roseum</name>
    <dbReference type="NCBI Taxonomy" id="29856"/>
    <lineage>
        <taxon>Eukaryota</taxon>
        <taxon>Fungi</taxon>
        <taxon>Dikarya</taxon>
        <taxon>Ascomycota</taxon>
        <taxon>Pezizomycotina</taxon>
        <taxon>Sordariomycetes</taxon>
        <taxon>Hypocreomycetidae</taxon>
        <taxon>Hypocreales</taxon>
        <taxon>Bionectriaceae</taxon>
        <taxon>Clonostachys</taxon>
    </lineage>
</organism>
<evidence type="ECO:0008006" key="4">
    <source>
        <dbReference type="Google" id="ProtNLM"/>
    </source>
</evidence>
<dbReference type="Pfam" id="PF00201">
    <property type="entry name" value="UDPGT"/>
    <property type="match status" value="1"/>
</dbReference>
<dbReference type="EMBL" id="CABFNS010000755">
    <property type="protein sequence ID" value="VUC26731.1"/>
    <property type="molecule type" value="Genomic_DNA"/>
</dbReference>
<dbReference type="Proteomes" id="UP000766486">
    <property type="component" value="Unassembled WGS sequence"/>
</dbReference>
<dbReference type="InterPro" id="IPR002213">
    <property type="entry name" value="UDP_glucos_trans"/>
</dbReference>
<evidence type="ECO:0000313" key="2">
    <source>
        <dbReference type="EMBL" id="VUC26731.1"/>
    </source>
</evidence>
<comment type="caution">
    <text evidence="2">The sequence shown here is derived from an EMBL/GenBank/DDBJ whole genome shotgun (WGS) entry which is preliminary data.</text>
</comment>
<keyword evidence="3" id="KW-1185">Reference proteome</keyword>
<reference evidence="2 3" key="1">
    <citation type="submission" date="2019-06" db="EMBL/GenBank/DDBJ databases">
        <authorList>
            <person name="Broberg M."/>
        </authorList>
    </citation>
    <scope>NUCLEOTIDE SEQUENCE [LARGE SCALE GENOMIC DNA]</scope>
</reference>